<evidence type="ECO:0000256" key="7">
    <source>
        <dbReference type="ARBA" id="ARBA00023015"/>
    </source>
</evidence>
<feature type="region of interest" description="Disordered" evidence="13">
    <location>
        <begin position="179"/>
        <end position="202"/>
    </location>
</feature>
<dbReference type="GO" id="GO:0006355">
    <property type="term" value="P:regulation of DNA-templated transcription"/>
    <property type="evidence" value="ECO:0007669"/>
    <property type="project" value="InterPro"/>
</dbReference>
<comment type="function">
    <text evidence="1">Transcriptional activator that specifically binds 5'-GATA-3' or 5'-GAT-3' motifs within gene promoters.</text>
</comment>
<keyword evidence="7" id="KW-0805">Transcription regulation</keyword>
<dbReference type="PROSITE" id="PS00344">
    <property type="entry name" value="GATA_ZN_FINGER_1"/>
    <property type="match status" value="1"/>
</dbReference>
<dbReference type="InterPro" id="IPR010399">
    <property type="entry name" value="Tify_dom"/>
</dbReference>
<name>A0A8T0MFK0_PANVG</name>
<proteinExistence type="inferred from homology"/>
<dbReference type="InterPro" id="IPR045280">
    <property type="entry name" value="TIFY-like"/>
</dbReference>
<dbReference type="InterPro" id="IPR010402">
    <property type="entry name" value="CCT_domain"/>
</dbReference>
<keyword evidence="5" id="KW-0863">Zinc-finger</keyword>
<organism evidence="16 17">
    <name type="scientific">Panicum virgatum</name>
    <name type="common">Blackwell switchgrass</name>
    <dbReference type="NCBI Taxonomy" id="38727"/>
    <lineage>
        <taxon>Eukaryota</taxon>
        <taxon>Viridiplantae</taxon>
        <taxon>Streptophyta</taxon>
        <taxon>Embryophyta</taxon>
        <taxon>Tracheophyta</taxon>
        <taxon>Spermatophyta</taxon>
        <taxon>Magnoliopsida</taxon>
        <taxon>Liliopsida</taxon>
        <taxon>Poales</taxon>
        <taxon>Poaceae</taxon>
        <taxon>PACMAD clade</taxon>
        <taxon>Panicoideae</taxon>
        <taxon>Panicodae</taxon>
        <taxon>Paniceae</taxon>
        <taxon>Panicinae</taxon>
        <taxon>Panicum</taxon>
        <taxon>Panicum sect. Hiantes</taxon>
    </lineage>
</organism>
<dbReference type="InterPro" id="IPR013088">
    <property type="entry name" value="Znf_NHR/GATA"/>
</dbReference>
<evidence type="ECO:0000256" key="12">
    <source>
        <dbReference type="PROSITE-ProRule" id="PRU00357"/>
    </source>
</evidence>
<evidence type="ECO:0000313" key="16">
    <source>
        <dbReference type="EMBL" id="KAG2536100.1"/>
    </source>
</evidence>
<dbReference type="PANTHER" id="PTHR46125:SF24">
    <property type="entry name" value="GATA TRANSCRIPTION FACTOR 18"/>
    <property type="match status" value="1"/>
</dbReference>
<evidence type="ECO:0000259" key="15">
    <source>
        <dbReference type="PROSITE" id="PS51320"/>
    </source>
</evidence>
<evidence type="ECO:0000256" key="8">
    <source>
        <dbReference type="ARBA" id="ARBA00023125"/>
    </source>
</evidence>
<dbReference type="EMBL" id="CM029054">
    <property type="protein sequence ID" value="KAG2536100.1"/>
    <property type="molecule type" value="Genomic_DNA"/>
</dbReference>
<evidence type="ECO:0000256" key="9">
    <source>
        <dbReference type="ARBA" id="ARBA00023159"/>
    </source>
</evidence>
<dbReference type="PROSITE" id="PS51017">
    <property type="entry name" value="CCT"/>
    <property type="match status" value="1"/>
</dbReference>
<dbReference type="Proteomes" id="UP000823388">
    <property type="component" value="Chromosome 9N"/>
</dbReference>
<comment type="subcellular location">
    <subcellularLocation>
        <location evidence="2 12">Nucleus</location>
    </subcellularLocation>
</comment>
<evidence type="ECO:0000256" key="1">
    <source>
        <dbReference type="ARBA" id="ARBA00002206"/>
    </source>
</evidence>
<gene>
    <name evidence="16" type="ORF">PVAP13_9NG157100</name>
</gene>
<dbReference type="CDD" id="cd00202">
    <property type="entry name" value="ZnF_GATA"/>
    <property type="match status" value="1"/>
</dbReference>
<dbReference type="PANTHER" id="PTHR46125">
    <property type="entry name" value="GATA TRANSCRIPTION FACTOR 28"/>
    <property type="match status" value="1"/>
</dbReference>
<reference evidence="16" key="1">
    <citation type="submission" date="2020-05" db="EMBL/GenBank/DDBJ databases">
        <title>WGS assembly of Panicum virgatum.</title>
        <authorList>
            <person name="Lovell J.T."/>
            <person name="Jenkins J."/>
            <person name="Shu S."/>
            <person name="Juenger T.E."/>
            <person name="Schmutz J."/>
        </authorList>
    </citation>
    <scope>NUCLEOTIDE SEQUENCE</scope>
    <source>
        <strain evidence="16">AP13</strain>
    </source>
</reference>
<dbReference type="GO" id="GO:0008270">
    <property type="term" value="F:zinc ion binding"/>
    <property type="evidence" value="ECO:0007669"/>
    <property type="project" value="UniProtKB-KW"/>
</dbReference>
<dbReference type="Gene3D" id="3.30.50.10">
    <property type="entry name" value="Erythroid Transcription Factor GATA-1, subunit A"/>
    <property type="match status" value="1"/>
</dbReference>
<protein>
    <submittedName>
        <fullName evidence="16">Uncharacterized protein</fullName>
    </submittedName>
</protein>
<dbReference type="Pfam" id="PF06200">
    <property type="entry name" value="tify"/>
    <property type="match status" value="1"/>
</dbReference>
<dbReference type="SMART" id="SM00401">
    <property type="entry name" value="ZnF_GATA"/>
    <property type="match status" value="1"/>
</dbReference>
<keyword evidence="4" id="KW-0479">Metal-binding</keyword>
<evidence type="ECO:0000313" key="17">
    <source>
        <dbReference type="Proteomes" id="UP000823388"/>
    </source>
</evidence>
<feature type="region of interest" description="Disordered" evidence="13">
    <location>
        <begin position="1"/>
        <end position="73"/>
    </location>
</feature>
<comment type="similarity">
    <text evidence="3">Belongs to the type IV zinc-finger family. Class C subfamily.</text>
</comment>
<keyword evidence="10" id="KW-0804">Transcription</keyword>
<evidence type="ECO:0000256" key="4">
    <source>
        <dbReference type="ARBA" id="ARBA00022723"/>
    </source>
</evidence>
<sequence>MPDADVDVEMRAAAAAGASAAPGDDDGEDGTGEDEEDGEEVDDEDEDEDEEERTAPAPAEEPPAPAPVSALPGNPNQLTLLFQGEVYVFESVTPDKVESVLSLLGRGELPADYAGKVVPSQNENKGYDDILRRTDIPAKRVASLLRFHEKRKERNFDKKIRYAVRKEVALRMQRRKGQFAGRASLEGESPAPGCDPGSQSSGLDFVSRESKCQNCGTSEKMTPAMRRGPAGPRTLCNACGLMWANKGTLRSCPKAKVESPVVGIGLEMTTKRW</sequence>
<comment type="caution">
    <text evidence="16">The sequence shown here is derived from an EMBL/GenBank/DDBJ whole genome shotgun (WGS) entry which is preliminary data.</text>
</comment>
<feature type="domain" description="Tify" evidence="15">
    <location>
        <begin position="71"/>
        <end position="106"/>
    </location>
</feature>
<dbReference type="SUPFAM" id="SSF57716">
    <property type="entry name" value="Glucocorticoid receptor-like (DNA-binding domain)"/>
    <property type="match status" value="1"/>
</dbReference>
<evidence type="ECO:0000256" key="11">
    <source>
        <dbReference type="ARBA" id="ARBA00023242"/>
    </source>
</evidence>
<dbReference type="InterPro" id="IPR000679">
    <property type="entry name" value="Znf_GATA"/>
</dbReference>
<dbReference type="AlphaFoldDB" id="A0A8T0MFK0"/>
<accession>A0A8T0MFK0</accession>
<dbReference type="PROSITE" id="PS51320">
    <property type="entry name" value="TIFY"/>
    <property type="match status" value="1"/>
</dbReference>
<evidence type="ECO:0000256" key="6">
    <source>
        <dbReference type="ARBA" id="ARBA00022833"/>
    </source>
</evidence>
<evidence type="ECO:0000256" key="10">
    <source>
        <dbReference type="ARBA" id="ARBA00023163"/>
    </source>
</evidence>
<feature type="compositionally biased region" description="Acidic residues" evidence="13">
    <location>
        <begin position="23"/>
        <end position="52"/>
    </location>
</feature>
<dbReference type="GO" id="GO:0043565">
    <property type="term" value="F:sequence-specific DNA binding"/>
    <property type="evidence" value="ECO:0007669"/>
    <property type="project" value="InterPro"/>
</dbReference>
<keyword evidence="17" id="KW-1185">Reference proteome</keyword>
<keyword evidence="6" id="KW-0862">Zinc</keyword>
<evidence type="ECO:0000256" key="13">
    <source>
        <dbReference type="SAM" id="MobiDB-lite"/>
    </source>
</evidence>
<keyword evidence="8" id="KW-0238">DNA-binding</keyword>
<dbReference type="SMART" id="SM00979">
    <property type="entry name" value="TIFY"/>
    <property type="match status" value="1"/>
</dbReference>
<dbReference type="Pfam" id="PF00320">
    <property type="entry name" value="GATA"/>
    <property type="match status" value="1"/>
</dbReference>
<evidence type="ECO:0000256" key="3">
    <source>
        <dbReference type="ARBA" id="ARBA00007722"/>
    </source>
</evidence>
<feature type="domain" description="CCT" evidence="14">
    <location>
        <begin position="140"/>
        <end position="182"/>
    </location>
</feature>
<dbReference type="Pfam" id="PF06203">
    <property type="entry name" value="CCT"/>
    <property type="match status" value="1"/>
</dbReference>
<evidence type="ECO:0000256" key="5">
    <source>
        <dbReference type="ARBA" id="ARBA00022771"/>
    </source>
</evidence>
<evidence type="ECO:0000259" key="14">
    <source>
        <dbReference type="PROSITE" id="PS51017"/>
    </source>
</evidence>
<evidence type="ECO:0000256" key="2">
    <source>
        <dbReference type="ARBA" id="ARBA00004123"/>
    </source>
</evidence>
<keyword evidence="9" id="KW-0010">Activator</keyword>
<feature type="compositionally biased region" description="Low complexity" evidence="13">
    <location>
        <begin position="11"/>
        <end position="22"/>
    </location>
</feature>
<keyword evidence="11 12" id="KW-0539">Nucleus</keyword>
<dbReference type="GO" id="GO:0005634">
    <property type="term" value="C:nucleus"/>
    <property type="evidence" value="ECO:0007669"/>
    <property type="project" value="UniProtKB-SubCell"/>
</dbReference>